<evidence type="ECO:0000256" key="3">
    <source>
        <dbReference type="SAM" id="MobiDB-lite"/>
    </source>
</evidence>
<feature type="compositionally biased region" description="Acidic residues" evidence="3">
    <location>
        <begin position="275"/>
        <end position="285"/>
    </location>
</feature>
<dbReference type="SUPFAM" id="SSF53335">
    <property type="entry name" value="S-adenosyl-L-methionine-dependent methyltransferases"/>
    <property type="match status" value="2"/>
</dbReference>
<dbReference type="OrthoDB" id="413520at2759"/>
<dbReference type="STRING" id="623744.A0A553QS55"/>
<dbReference type="GO" id="GO:0008168">
    <property type="term" value="F:methyltransferase activity"/>
    <property type="evidence" value="ECO:0007669"/>
    <property type="project" value="UniProtKB-KW"/>
</dbReference>
<dbReference type="PANTHER" id="PTHR14614">
    <property type="entry name" value="HEPATOCELLULAR CARCINOMA-ASSOCIATED ANTIGEN"/>
    <property type="match status" value="1"/>
</dbReference>
<feature type="region of interest" description="Disordered" evidence="3">
    <location>
        <begin position="392"/>
        <end position="442"/>
    </location>
</feature>
<protein>
    <submittedName>
        <fullName evidence="4">Uncharacterized protein</fullName>
    </submittedName>
</protein>
<reference evidence="4 5" key="1">
    <citation type="journal article" date="2019" name="Sci. Data">
        <title>Hybrid genome assembly and annotation of Danionella translucida.</title>
        <authorList>
            <person name="Kadobianskyi M."/>
            <person name="Schulze L."/>
            <person name="Schuelke M."/>
            <person name="Judkewitz B."/>
        </authorList>
    </citation>
    <scope>NUCLEOTIDE SEQUENCE [LARGE SCALE GENOMIC DNA]</scope>
    <source>
        <strain evidence="4 5">Bolton</strain>
    </source>
</reference>
<evidence type="ECO:0000313" key="4">
    <source>
        <dbReference type="EMBL" id="TRY92767.1"/>
    </source>
</evidence>
<feature type="compositionally biased region" description="Basic and acidic residues" evidence="3">
    <location>
        <begin position="286"/>
        <end position="304"/>
    </location>
</feature>
<dbReference type="InterPro" id="IPR019410">
    <property type="entry name" value="Methyltransf_16"/>
</dbReference>
<evidence type="ECO:0000256" key="2">
    <source>
        <dbReference type="ARBA" id="ARBA00022691"/>
    </source>
</evidence>
<keyword evidence="1" id="KW-0489">Methyltransferase</keyword>
<gene>
    <name evidence="4" type="ORF">DNTS_024845</name>
</gene>
<keyword evidence="2" id="KW-0949">S-adenosyl-L-methionine</keyword>
<sequence>MDRRHSGAVGSTVAFQVEGCRFEARRMDYVPHGNADSTAVMEQRKDNGNETEVCKSNGSWEPSVLSTIGKETLYFAGHKICIWESLDSFGSVIWPAALSLCRYLESSGSVLDLFDKAVLELGAGTGLVSIATCLLGAWVTATDLSPVLGNLRCNLSRNTRGRCRYTPQVAELSWSWDLDASFPRSVYHYDYVLAADVVYHHEYLPQLLETMKHFCQDGTTLIWANKTRFQSDHEFEERFNSTFSTQLLEDDGEVKIYAATRKEEGIPFEEDVESWDYETEDEDKDEERASVRDCECPDERNEENSLNVDDKVDINEENGDLSFEMRMENVGEGRIFGEEMKYGELKTDTKMRDDAELIASEETKNQDEFNNKMVKGVMESVEALQECDTAVEDGEDISESGDGNQEDSDAEKDEDQASDCDEQTPEKGIEKDKQQESRKSWVPMVYSRPDRELFSFMGQKISIEESFDSYGATVWPASPALCQFLESPRGRSVIDLKDKTVLELGAGTGLLSVVITLLGARLTVTDLPEILGNLTYNLNRNTRGLRRHEPCIKQLFWGQNLEENFPQNTFKYDYVLATDVVYHHDFLRELMITMIHFCQPMTTIIWANKVRYASDLGFIDDFFSYFDAKLLEEIDDVRIYMGQCKRGGRQDAITG</sequence>
<feature type="compositionally biased region" description="Basic and acidic residues" evidence="3">
    <location>
        <begin position="424"/>
        <end position="439"/>
    </location>
</feature>
<dbReference type="Proteomes" id="UP000316079">
    <property type="component" value="Unassembled WGS sequence"/>
</dbReference>
<dbReference type="AlphaFoldDB" id="A0A553QS55"/>
<dbReference type="InterPro" id="IPR029063">
    <property type="entry name" value="SAM-dependent_MTases_sf"/>
</dbReference>
<name>A0A553QS55_9TELE</name>
<accession>A0A553QS55</accession>
<proteinExistence type="predicted"/>
<feature type="region of interest" description="Disordered" evidence="3">
    <location>
        <begin position="275"/>
        <end position="304"/>
    </location>
</feature>
<feature type="compositionally biased region" description="Acidic residues" evidence="3">
    <location>
        <begin position="392"/>
        <end position="423"/>
    </location>
</feature>
<dbReference type="EMBL" id="SRMA01025597">
    <property type="protein sequence ID" value="TRY92767.1"/>
    <property type="molecule type" value="Genomic_DNA"/>
</dbReference>
<comment type="caution">
    <text evidence="4">The sequence shown here is derived from an EMBL/GenBank/DDBJ whole genome shotgun (WGS) entry which is preliminary data.</text>
</comment>
<evidence type="ECO:0000256" key="1">
    <source>
        <dbReference type="ARBA" id="ARBA00022603"/>
    </source>
</evidence>
<keyword evidence="5" id="KW-1185">Reference proteome</keyword>
<dbReference type="Pfam" id="PF10294">
    <property type="entry name" value="Methyltransf_16"/>
    <property type="match status" value="2"/>
</dbReference>
<keyword evidence="1" id="KW-0808">Transferase</keyword>
<dbReference type="Gene3D" id="3.40.50.150">
    <property type="entry name" value="Vaccinia Virus protein VP39"/>
    <property type="match status" value="2"/>
</dbReference>
<organism evidence="4 5">
    <name type="scientific">Danionella cerebrum</name>
    <dbReference type="NCBI Taxonomy" id="2873325"/>
    <lineage>
        <taxon>Eukaryota</taxon>
        <taxon>Metazoa</taxon>
        <taxon>Chordata</taxon>
        <taxon>Craniata</taxon>
        <taxon>Vertebrata</taxon>
        <taxon>Euteleostomi</taxon>
        <taxon>Actinopterygii</taxon>
        <taxon>Neopterygii</taxon>
        <taxon>Teleostei</taxon>
        <taxon>Ostariophysi</taxon>
        <taxon>Cypriniformes</taxon>
        <taxon>Danionidae</taxon>
        <taxon>Danioninae</taxon>
        <taxon>Danionella</taxon>
    </lineage>
</organism>
<dbReference type="GO" id="GO:0032259">
    <property type="term" value="P:methylation"/>
    <property type="evidence" value="ECO:0007669"/>
    <property type="project" value="UniProtKB-KW"/>
</dbReference>
<dbReference type="PANTHER" id="PTHR14614:SF13">
    <property type="entry name" value="PROTEIN-LYSINE METHYLTRANSFERASE METTL21C"/>
    <property type="match status" value="1"/>
</dbReference>
<evidence type="ECO:0000313" key="5">
    <source>
        <dbReference type="Proteomes" id="UP000316079"/>
    </source>
</evidence>